<proteinExistence type="predicted"/>
<dbReference type="EMBL" id="LN734259">
    <property type="protein sequence ID" value="CEP20207.1"/>
    <property type="molecule type" value="Genomic_DNA"/>
</dbReference>
<dbReference type="OrthoDB" id="1920326at2759"/>
<reference evidence="1 2" key="1">
    <citation type="submission" date="2014-09" db="EMBL/GenBank/DDBJ databases">
        <authorList>
            <person name="Ellenberger Sabrina"/>
        </authorList>
    </citation>
    <scope>NUCLEOTIDE SEQUENCE [LARGE SCALE GENOMIC DNA]</scope>
    <source>
        <strain evidence="1 2">CBS 412.66</strain>
    </source>
</reference>
<dbReference type="AlphaFoldDB" id="A0A0B7NRW7"/>
<protein>
    <submittedName>
        <fullName evidence="1">Uncharacterized protein</fullName>
    </submittedName>
</protein>
<evidence type="ECO:0000313" key="1">
    <source>
        <dbReference type="EMBL" id="CEP20207.1"/>
    </source>
</evidence>
<keyword evidence="2" id="KW-1185">Reference proteome</keyword>
<name>A0A0B7NRW7_9FUNG</name>
<evidence type="ECO:0000313" key="2">
    <source>
        <dbReference type="Proteomes" id="UP000054107"/>
    </source>
</evidence>
<accession>A0A0B7NRW7</accession>
<sequence>MRRHSQIDFDSCNEAFGITPLPSARISFFEMESFILSPSTRMTHRSVNIQRRSVNSSIGTSKTTLRALMELTALPLTIFSAEADISLTNYDYLAQQQGTKHAIDLVHTSEEKVTFRELVFNQAHNQLNNFGRKSIPDCLNFC</sequence>
<dbReference type="Proteomes" id="UP000054107">
    <property type="component" value="Unassembled WGS sequence"/>
</dbReference>
<gene>
    <name evidence="1" type="primary">PARPA_14528.1 scaffold 51261</name>
</gene>
<organism evidence="1 2">
    <name type="scientific">Parasitella parasitica</name>
    <dbReference type="NCBI Taxonomy" id="35722"/>
    <lineage>
        <taxon>Eukaryota</taxon>
        <taxon>Fungi</taxon>
        <taxon>Fungi incertae sedis</taxon>
        <taxon>Mucoromycota</taxon>
        <taxon>Mucoromycotina</taxon>
        <taxon>Mucoromycetes</taxon>
        <taxon>Mucorales</taxon>
        <taxon>Mucorineae</taxon>
        <taxon>Mucoraceae</taxon>
        <taxon>Parasitella</taxon>
    </lineage>
</organism>